<dbReference type="EMBL" id="JAIVGD010000019">
    <property type="protein sequence ID" value="KAH0748547.1"/>
    <property type="molecule type" value="Genomic_DNA"/>
</dbReference>
<accession>A0ABQ7UG41</accession>
<protein>
    <recommendedName>
        <fullName evidence="3">Integrase core domain containing protein</fullName>
    </recommendedName>
</protein>
<evidence type="ECO:0000313" key="2">
    <source>
        <dbReference type="Proteomes" id="UP000826656"/>
    </source>
</evidence>
<proteinExistence type="predicted"/>
<name>A0ABQ7UG41_SOLTU</name>
<organism evidence="1 2">
    <name type="scientific">Solanum tuberosum</name>
    <name type="common">Potato</name>
    <dbReference type="NCBI Taxonomy" id="4113"/>
    <lineage>
        <taxon>Eukaryota</taxon>
        <taxon>Viridiplantae</taxon>
        <taxon>Streptophyta</taxon>
        <taxon>Embryophyta</taxon>
        <taxon>Tracheophyta</taxon>
        <taxon>Spermatophyta</taxon>
        <taxon>Magnoliopsida</taxon>
        <taxon>eudicotyledons</taxon>
        <taxon>Gunneridae</taxon>
        <taxon>Pentapetalae</taxon>
        <taxon>asterids</taxon>
        <taxon>lamiids</taxon>
        <taxon>Solanales</taxon>
        <taxon>Solanaceae</taxon>
        <taxon>Solanoideae</taxon>
        <taxon>Solaneae</taxon>
        <taxon>Solanum</taxon>
    </lineage>
</organism>
<reference evidence="1 2" key="1">
    <citation type="journal article" date="2021" name="bioRxiv">
        <title>Chromosome-scale and haplotype-resolved genome assembly of a tetraploid potato cultivar.</title>
        <authorList>
            <person name="Sun H."/>
            <person name="Jiao W.-B."/>
            <person name="Krause K."/>
            <person name="Campoy J.A."/>
            <person name="Goel M."/>
            <person name="Folz-Donahue K."/>
            <person name="Kukat C."/>
            <person name="Huettel B."/>
            <person name="Schneeberger K."/>
        </authorList>
    </citation>
    <scope>NUCLEOTIDE SEQUENCE [LARGE SCALE GENOMIC DNA]</scope>
    <source>
        <strain evidence="1">SolTubOtavaFocal</strain>
        <tissue evidence="1">Leaves</tissue>
    </source>
</reference>
<evidence type="ECO:0008006" key="3">
    <source>
        <dbReference type="Google" id="ProtNLM"/>
    </source>
</evidence>
<dbReference type="Proteomes" id="UP000826656">
    <property type="component" value="Unassembled WGS sequence"/>
</dbReference>
<keyword evidence="2" id="KW-1185">Reference proteome</keyword>
<comment type="caution">
    <text evidence="1">The sequence shown here is derived from an EMBL/GenBank/DDBJ whole genome shotgun (WGS) entry which is preliminary data.</text>
</comment>
<evidence type="ECO:0000313" key="1">
    <source>
        <dbReference type="EMBL" id="KAH0748547.1"/>
    </source>
</evidence>
<gene>
    <name evidence="1" type="ORF">KY290_027779</name>
</gene>
<sequence>MVIGVSRILRNWWKDIKRNRELETRELPGGLTSLISVESDRHLIKVGGFLDLPYKKCEKIVPHKPSPREFTCSAAKWEIYRLNAFAIALLGSLVYPILKGKIHTSLCYVVRMMARGKLQHKKAIVSMLLAEIIRALSACTKGTKVWFMYLRGLSSVQIQWKYYWLRPRCVIIREQRIFCTPEYYVWILEDAEHRDLSEGGLPGFGDERARRWARNLLNYDYDITPEMREQVVPNIETNLIEVVFRVLVPSALLTHDYHESESCQKDILIKAMSERLDKLASTVQHVEGRKRLRGLSYQDLYIHPDVELLEGYKHPKFEMFNGIGDPKAHLYPRKWVEWVNMATDFMNKFGFNVENASDWIYIQNLKKRLRESFWDYAIRWRSEATRARPAMEDRRIHLASQATREITAATQTHVVVQRRAPFEVEVVMPRPPFIVHRAPPPIKYDTYVVPWDYGKGKAKMEETDVAIGMTRSRKIYTSENLVQGSSSKSKPPIVELEEQETHPNALMKALGEVYVSASITHEREREHHIYAVEGQDHLDREMFHMVELVGNIEVQPRYSQKIIEMMLWFSFELGKEWIDWQPLIEKYYYPLRKLIPPLHQSFRSIGFMSSITDDVLQGMKGLSLTKEEEKSCNAVYCTT</sequence>